<evidence type="ECO:0000256" key="1">
    <source>
        <dbReference type="SAM" id="MobiDB-lite"/>
    </source>
</evidence>
<protein>
    <submittedName>
        <fullName evidence="2">Uncharacterized protein</fullName>
    </submittedName>
</protein>
<gene>
    <name evidence="2" type="ORF">HMP0015_0714</name>
</gene>
<name>D4XLX2_ACIHA</name>
<organism evidence="2 3">
    <name type="scientific">Acinetobacter haemolyticus ATCC 19194</name>
    <dbReference type="NCBI Taxonomy" id="707232"/>
    <lineage>
        <taxon>Bacteria</taxon>
        <taxon>Pseudomonadati</taxon>
        <taxon>Pseudomonadota</taxon>
        <taxon>Gammaproteobacteria</taxon>
        <taxon>Moraxellales</taxon>
        <taxon>Moraxellaceae</taxon>
        <taxon>Acinetobacter</taxon>
    </lineage>
</organism>
<evidence type="ECO:0000313" key="2">
    <source>
        <dbReference type="EMBL" id="EFF83803.1"/>
    </source>
</evidence>
<reference evidence="3" key="1">
    <citation type="submission" date="2010-03" db="EMBL/GenBank/DDBJ databases">
        <title>Complete sequence of Mobiluncus curtisii ATCC 43063.</title>
        <authorList>
            <person name="Muzny D."/>
            <person name="Qin X."/>
            <person name="Deng J."/>
            <person name="Jiang H."/>
            <person name="Liu Y."/>
            <person name="Qu J."/>
            <person name="Song X.-Z."/>
            <person name="Zhang L."/>
            <person name="Thornton R."/>
            <person name="Coyle M."/>
            <person name="Francisco L."/>
            <person name="Jackson L."/>
            <person name="Javaid M."/>
            <person name="Korchina V."/>
            <person name="Kovar C."/>
            <person name="Mata R."/>
            <person name="Mathew T."/>
            <person name="Ngo R."/>
            <person name="Nguyen L."/>
            <person name="Nguyen N."/>
            <person name="Okwuonu G."/>
            <person name="Ongeri F."/>
            <person name="Pham C."/>
            <person name="Simmons D."/>
            <person name="Wilczek-Boney K."/>
            <person name="Hale W."/>
            <person name="Jakkamsetti A."/>
            <person name="Pham P."/>
            <person name="Ruth R."/>
            <person name="San Lucas F."/>
            <person name="Warren J."/>
            <person name="Zhang J."/>
            <person name="Zhao Z."/>
            <person name="Zhou C."/>
            <person name="Zhu D."/>
            <person name="Lee S."/>
            <person name="Bess C."/>
            <person name="Blankenburg K."/>
            <person name="Forbes L."/>
            <person name="Fu Q."/>
            <person name="Gubbala S."/>
            <person name="Hirani K."/>
            <person name="Jayaseelan J.C."/>
            <person name="Lara F."/>
            <person name="Munidasa M."/>
            <person name="Palculict T."/>
            <person name="Patil S."/>
            <person name="Pu L.-L."/>
            <person name="Saada N."/>
            <person name="Tang L."/>
            <person name="Weissenberger G."/>
            <person name="Zhu Y."/>
            <person name="Hemphill L."/>
            <person name="Shang Y."/>
            <person name="Youmans B."/>
            <person name="Ayvaz T."/>
            <person name="Ross M."/>
            <person name="Santibanez J."/>
            <person name="Aqrawi P."/>
            <person name="Gross S."/>
            <person name="Joshi V."/>
            <person name="Fowler G."/>
            <person name="Nazareth L."/>
            <person name="Reid J."/>
            <person name="Worley K."/>
            <person name="Petrosino J."/>
            <person name="Highlander S."/>
            <person name="Gibbs R."/>
            <person name="Gibbs R."/>
        </authorList>
    </citation>
    <scope>NUCLEOTIDE SEQUENCE [LARGE SCALE GENOMIC DNA]</scope>
    <source>
        <strain evidence="3">ATCC 19194</strain>
    </source>
</reference>
<sequence>MIFLRELSSSTDGLFSYIYSKKSQTRHKKTFPKKGLRNNQKRKD</sequence>
<proteinExistence type="predicted"/>
<comment type="caution">
    <text evidence="2">The sequence shown here is derived from an EMBL/GenBank/DDBJ whole genome shotgun (WGS) entry which is preliminary data.</text>
</comment>
<dbReference type="Proteomes" id="UP000003085">
    <property type="component" value="Unassembled WGS sequence"/>
</dbReference>
<dbReference type="HOGENOM" id="CLU_3211132_0_0_6"/>
<dbReference type="AlphaFoldDB" id="D4XLX2"/>
<feature type="region of interest" description="Disordered" evidence="1">
    <location>
        <begin position="25"/>
        <end position="44"/>
    </location>
</feature>
<evidence type="ECO:0000313" key="3">
    <source>
        <dbReference type="Proteomes" id="UP000003085"/>
    </source>
</evidence>
<accession>D4XLX2</accession>
<dbReference type="EMBL" id="ADMT01000090">
    <property type="protein sequence ID" value="EFF83803.1"/>
    <property type="molecule type" value="Genomic_DNA"/>
</dbReference>